<protein>
    <submittedName>
        <fullName evidence="1">Uncharacterized protein</fullName>
    </submittedName>
</protein>
<evidence type="ECO:0000313" key="1">
    <source>
        <dbReference type="EMBL" id="CAH3153223.1"/>
    </source>
</evidence>
<dbReference type="EMBL" id="CALNXK010000096">
    <property type="protein sequence ID" value="CAH3153223.1"/>
    <property type="molecule type" value="Genomic_DNA"/>
</dbReference>
<evidence type="ECO:0000313" key="2">
    <source>
        <dbReference type="Proteomes" id="UP001159405"/>
    </source>
</evidence>
<keyword evidence="2" id="KW-1185">Reference proteome</keyword>
<reference evidence="1 2" key="1">
    <citation type="submission" date="2022-05" db="EMBL/GenBank/DDBJ databases">
        <authorList>
            <consortium name="Genoscope - CEA"/>
            <person name="William W."/>
        </authorList>
    </citation>
    <scope>NUCLEOTIDE SEQUENCE [LARGE SCALE GENOMIC DNA]</scope>
</reference>
<organism evidence="1 2">
    <name type="scientific">Porites lobata</name>
    <dbReference type="NCBI Taxonomy" id="104759"/>
    <lineage>
        <taxon>Eukaryota</taxon>
        <taxon>Metazoa</taxon>
        <taxon>Cnidaria</taxon>
        <taxon>Anthozoa</taxon>
        <taxon>Hexacorallia</taxon>
        <taxon>Scleractinia</taxon>
        <taxon>Fungiina</taxon>
        <taxon>Poritidae</taxon>
        <taxon>Porites</taxon>
    </lineage>
</organism>
<gene>
    <name evidence="1" type="ORF">PLOB_00049464</name>
</gene>
<proteinExistence type="predicted"/>
<name>A0ABN8PY21_9CNID</name>
<dbReference type="Proteomes" id="UP001159405">
    <property type="component" value="Unassembled WGS sequence"/>
</dbReference>
<sequence length="116" mass="13139">MPRPPNVSTKVQVNCSEKAENLSRWQLHRRKKKTVSVLKPVHCASGVLYEGGLISKRKYTSVRNSSDIVKQSDNGLLRNLKTEIMQGCEIPKIIPYKTLMTHIRNIDIGELLGLEI</sequence>
<accession>A0ABN8PY21</accession>
<comment type="caution">
    <text evidence="1">The sequence shown here is derived from an EMBL/GenBank/DDBJ whole genome shotgun (WGS) entry which is preliminary data.</text>
</comment>